<organism evidence="2 3">
    <name type="scientific">Parageobacillus caldoxylosilyticus NBRC 107762</name>
    <dbReference type="NCBI Taxonomy" id="1220594"/>
    <lineage>
        <taxon>Bacteria</taxon>
        <taxon>Bacillati</taxon>
        <taxon>Bacillota</taxon>
        <taxon>Bacilli</taxon>
        <taxon>Bacillales</taxon>
        <taxon>Anoxybacillaceae</taxon>
        <taxon>Saccharococcus</taxon>
    </lineage>
</organism>
<evidence type="ECO:0000256" key="1">
    <source>
        <dbReference type="SAM" id="Phobius"/>
    </source>
</evidence>
<sequence length="181" mass="21357">MCMDERRREIIVREIEYWKRSRLLPEQYCNYLLALYTEGDDKKRPHGRGSDRRRTVFTFLLAGMICLLLPASTLVIYFTELSFVLQMLLYALFFFLCLVAIRLWKGKGNILHIPLISGAFIFLIASIKIGEYYFPKQKAVTALTIFINCLWWIWMGKRFRLLYFLLSGIIGMSILIAFLLF</sequence>
<dbReference type="EMBL" id="BAWO01000001">
    <property type="protein sequence ID" value="GAJ38100.1"/>
    <property type="molecule type" value="Genomic_DNA"/>
</dbReference>
<keyword evidence="1" id="KW-0812">Transmembrane</keyword>
<evidence type="ECO:0000313" key="2">
    <source>
        <dbReference type="EMBL" id="GAJ38100.1"/>
    </source>
</evidence>
<feature type="transmembrane region" description="Helical" evidence="1">
    <location>
        <begin position="83"/>
        <end position="103"/>
    </location>
</feature>
<proteinExistence type="predicted"/>
<protein>
    <submittedName>
        <fullName evidence="2">Uncharacterized protein</fullName>
    </submittedName>
</protein>
<dbReference type="AlphaFoldDB" id="A0A023D9S2"/>
<keyword evidence="1" id="KW-1133">Transmembrane helix</keyword>
<keyword evidence="1" id="KW-0472">Membrane</keyword>
<keyword evidence="3" id="KW-1185">Reference proteome</keyword>
<reference evidence="2 3" key="1">
    <citation type="submission" date="2014-04" db="EMBL/GenBank/DDBJ databases">
        <title>Whole genome shotgun sequence of Geobacillus caldoxylosilyticus NBRC 107762.</title>
        <authorList>
            <person name="Hosoyama A."/>
            <person name="Hosoyama Y."/>
            <person name="Katano-Makiyama Y."/>
            <person name="Tsuchikane K."/>
            <person name="Ohji S."/>
            <person name="Ichikawa N."/>
            <person name="Yamazoe A."/>
            <person name="Fujita N."/>
        </authorList>
    </citation>
    <scope>NUCLEOTIDE SEQUENCE [LARGE SCALE GENOMIC DNA]</scope>
    <source>
        <strain evidence="2 3">NBRC 107762</strain>
    </source>
</reference>
<name>A0A023D9S2_9BACL</name>
<gene>
    <name evidence="2" type="ORF">GCA01S_001_00445</name>
</gene>
<comment type="caution">
    <text evidence="2">The sequence shown here is derived from an EMBL/GenBank/DDBJ whole genome shotgun (WGS) entry which is preliminary data.</text>
</comment>
<feature type="transmembrane region" description="Helical" evidence="1">
    <location>
        <begin position="161"/>
        <end position="180"/>
    </location>
</feature>
<dbReference type="Proteomes" id="UP000023561">
    <property type="component" value="Unassembled WGS sequence"/>
</dbReference>
<evidence type="ECO:0000313" key="3">
    <source>
        <dbReference type="Proteomes" id="UP000023561"/>
    </source>
</evidence>
<feature type="transmembrane region" description="Helical" evidence="1">
    <location>
        <begin position="139"/>
        <end position="154"/>
    </location>
</feature>
<accession>A0A023D9S2</accession>
<feature type="transmembrane region" description="Helical" evidence="1">
    <location>
        <begin position="110"/>
        <end position="127"/>
    </location>
</feature>
<feature type="transmembrane region" description="Helical" evidence="1">
    <location>
        <begin position="56"/>
        <end position="77"/>
    </location>
</feature>